<keyword evidence="2" id="KW-1133">Transmembrane helix</keyword>
<dbReference type="AlphaFoldDB" id="A0A4Z2GYX0"/>
<gene>
    <name evidence="3" type="ORF">EYF80_031934</name>
</gene>
<name>A0A4Z2GYX0_9TELE</name>
<evidence type="ECO:0000256" key="2">
    <source>
        <dbReference type="SAM" id="Phobius"/>
    </source>
</evidence>
<sequence>MAPPGGGDFCYRIMVPVTDDPHGMMINVESQLSAPGPNAQFHAERRTRIKTDARLIKKGSRWAEEEEEEEEEESITSWTLGLQHALQSVPVVVRERPGCCCCCGLLSAHAPGRGGTPLRRNPRAVGTQPHAAPGPREATEAILHPAAVHSCSALRKAESRLSDARRRREEEEEEEKEEGANVKSVHQQRVQLPLDAAATGAQMSAAAQRPAASTPDLLITCTVAGRLARGERSYRRPRASGLSFWSEEWCAAPGVARRRLSKPLRRISAGEYDRRGNALRCEAAEGGAGREPARDSSRICSTRKDVVLGLHLHHGPVPGRGAAPAVRGIAADGGDRGVGGADVRQQKPHAALQGAQGAPRPHGQEEEGRAAPPPGQHQALVDELLDHVHPPVPLQLLWGNRTPLPLEILRAAAARGRVPVGSSPGGLVLLLFVAGLHGFVDGAEARGRGQRGPGGAPPELLVLLHAVLLLQLQLPLHHLPAVTVLLLQLEEVPPLLLQQLLLVQPQALLLQPRLLLLLLLLPAPHLSQLLLVLLQLPELSSTGVAGNRGLHQRRRRRRGRGGLGEVRRNSGVDGPPVARDQSQVVAVGYGDCGSVVLVLVLVPVVFPRARLQRALFVLFVRLLVSCETVKITWCIH</sequence>
<feature type="transmembrane region" description="Helical" evidence="2">
    <location>
        <begin position="420"/>
        <end position="440"/>
    </location>
</feature>
<reference evidence="3 4" key="1">
    <citation type="submission" date="2019-03" db="EMBL/GenBank/DDBJ databases">
        <title>First draft genome of Liparis tanakae, snailfish: a comprehensive survey of snailfish specific genes.</title>
        <authorList>
            <person name="Kim W."/>
            <person name="Song I."/>
            <person name="Jeong J.-H."/>
            <person name="Kim D."/>
            <person name="Kim S."/>
            <person name="Ryu S."/>
            <person name="Song J.Y."/>
            <person name="Lee S.K."/>
        </authorList>
    </citation>
    <scope>NUCLEOTIDE SEQUENCE [LARGE SCALE GENOMIC DNA]</scope>
    <source>
        <tissue evidence="3">Muscle</tissue>
    </source>
</reference>
<feature type="transmembrane region" description="Helical" evidence="2">
    <location>
        <begin position="514"/>
        <end position="534"/>
    </location>
</feature>
<protein>
    <submittedName>
        <fullName evidence="3">Uncharacterized protein</fullName>
    </submittedName>
</protein>
<feature type="region of interest" description="Disordered" evidence="1">
    <location>
        <begin position="112"/>
        <end position="135"/>
    </location>
</feature>
<keyword evidence="2" id="KW-0812">Transmembrane</keyword>
<accession>A0A4Z2GYX0</accession>
<evidence type="ECO:0000313" key="4">
    <source>
        <dbReference type="Proteomes" id="UP000314294"/>
    </source>
</evidence>
<dbReference type="Proteomes" id="UP000314294">
    <property type="component" value="Unassembled WGS sequence"/>
</dbReference>
<feature type="region of interest" description="Disordered" evidence="1">
    <location>
        <begin position="318"/>
        <end position="376"/>
    </location>
</feature>
<evidence type="ECO:0000256" key="1">
    <source>
        <dbReference type="SAM" id="MobiDB-lite"/>
    </source>
</evidence>
<comment type="caution">
    <text evidence="3">The sequence shown here is derived from an EMBL/GenBank/DDBJ whole genome shotgun (WGS) entry which is preliminary data.</text>
</comment>
<feature type="compositionally biased region" description="Basic and acidic residues" evidence="1">
    <location>
        <begin position="159"/>
        <end position="169"/>
    </location>
</feature>
<feature type="region of interest" description="Disordered" evidence="1">
    <location>
        <begin position="159"/>
        <end position="188"/>
    </location>
</feature>
<dbReference type="EMBL" id="SRLO01000395">
    <property type="protein sequence ID" value="TNN57852.1"/>
    <property type="molecule type" value="Genomic_DNA"/>
</dbReference>
<proteinExistence type="predicted"/>
<organism evidence="3 4">
    <name type="scientific">Liparis tanakae</name>
    <name type="common">Tanaka's snailfish</name>
    <dbReference type="NCBI Taxonomy" id="230148"/>
    <lineage>
        <taxon>Eukaryota</taxon>
        <taxon>Metazoa</taxon>
        <taxon>Chordata</taxon>
        <taxon>Craniata</taxon>
        <taxon>Vertebrata</taxon>
        <taxon>Euteleostomi</taxon>
        <taxon>Actinopterygii</taxon>
        <taxon>Neopterygii</taxon>
        <taxon>Teleostei</taxon>
        <taxon>Neoteleostei</taxon>
        <taxon>Acanthomorphata</taxon>
        <taxon>Eupercaria</taxon>
        <taxon>Perciformes</taxon>
        <taxon>Cottioidei</taxon>
        <taxon>Cottales</taxon>
        <taxon>Liparidae</taxon>
        <taxon>Liparis</taxon>
    </lineage>
</organism>
<feature type="transmembrane region" description="Helical" evidence="2">
    <location>
        <begin position="586"/>
        <end position="606"/>
    </location>
</feature>
<evidence type="ECO:0000313" key="3">
    <source>
        <dbReference type="EMBL" id="TNN57852.1"/>
    </source>
</evidence>
<keyword evidence="2" id="KW-0472">Membrane</keyword>
<keyword evidence="4" id="KW-1185">Reference proteome</keyword>